<gene>
    <name evidence="2" type="primary">33</name>
    <name evidence="2" type="ORF">SEA_LILYLOU_33</name>
</gene>
<sequence length="4493" mass="497390">MATWDEIAGGQGKPAGPGAPSGLTGSWQQYVRGDSWQANRMPAWQTGGNPNGIASGFSDDFYNTMRSQREAEAAKIDADPNYQSKLYQHDDFTGIVTWDQQFADGPENKRKFTTGDVYENGVFRYNLYNTDRFSIDEANGILAAQVLGDDAGRIYEKANGNQQVIRDAVMQRGQEFGKQWMAGQSSAAADQRKNEILADWDEDSGGWDNAAAVLGQAAMGAVQGSVFGPWGILGGALVGTVAGVLNQDEILDMAARASVKTEQAFNGPDGSIARGLGAAAEGFGSMAINQGTLRGLLHGAYDASTSGDGGFLGTGIGDGDAAWYNAQDRGVALDVLDAALMFGDSALQMGSKLGQAAYVAGTSAYAAGRATTLSTGYVYDEYAQQWAAPENTLAAIASVGIDATQMFVPFVLGRSLRAPGVTNKADDIETFVGGGRTFQIKNGEVLDRTWGREIADGAAAMLAPSTFIDWVGLRAAAHLSNKAGQSINTQVLYNAVDKLERNPGMYSVLMNGFGEAIEEVSQTVLDNVALGYSDFDSMKDEIVNAALMGFAGGAGMTAGIRLANKLQNVDQKDLDAINALKDINGESPIDMKQLKAMSGTERLAARTATQPEKVVIAEGARRMATEAQRVMAATNATAEVQQEAAATLSARIKLSGSGVENMRAVVYHNVARPGYEDAAFQSFASTRNMINDRVTATREEVKKLTDKVAANPNDEQAKADLEYSTRSLALQEQTLSFIESQLEAWTNGIEDAISNANQFLENLYNGYVPDENGNLPSKSDEFVRNEAGYIISRSPTDGPGSFPMVMLQVDRGLSLSQKDSLGVSHSGDGVIMVSQALEKVLTQDNDGDQTKNQIRARAVNGDSATNLRRGDYLRSRDGWLISERSFEKRIREQLSLAIAQGENADGYAAADQALMQLEQTLKNLFKGQRGMKAVIEKYVGASYVNKKHERIRSRDAEGLPILGALGSGSTTWKEDFYRELEKNFPTQVNRLYASRTTIELPSPTGESITRTYENRSPLLMIEGVIQAHLQAYRVEKAIVTTDALLAKEGYAPVSPTALADDIRVEAAVRASSFGIDLQQQTTGHDAFRAESRLAYTPYNSSTLEQLGYEGHPVLQMLTRIYNAINTGRETSKIEALMGDADPILVKARADLELLAKQAFPNVPLSDALLTMSTWSVADVSQYELENGAQFWRERQPASTSLFQRLLKNAAEDVIRESNLPMDDAGSRPFFYRNLTPEQATNALIAAMPVEDIVGRDLAIQYNLLGQSVAMATANYMGLGKTQRQAQRDRWRDASEYLRDSDGNHIKNGFPYPDGMKVSSWTILVDTITGNADPLLAHGENGRVTGSLNEVNLRDYQETLTALTQVQDVLKQSGRLFRRGSLMDINALRREGPKHLQRTLRDNKELFKYVLRSLPTTLQAVLPTRNDGVPQDPRWLYEVLLASPEEGAMILFRQTLLHNVWLDSLSLTERISDPSDPWVALVRDVRERGMGEMFLDKLSKATNVLDFQAWVNETFRQDEVPILAYASDLFLADLSSTRGGWSWISANTERRDAIRDLQNYANGRSTRIENLSKNYDDDKDYVGTIRNNPRLMKVLENRLASEIAFRQAAAAPTTIRAAAESMAMGLDTDFAKKNKMGVNVGGMGAVESLMDGRLYGALEDVVVGERLTVHIDDLRQNPRRLLRPIRIQFDNGHTYDWSPVTADGKPNVDQFLNLYTAREGMFKPLLQQVFFRSTYAADGEGGVQLSTLQANQSLRSFVESKYYKSLLGTDSFRANVEYLSLVQSLQGSFQITELITALMVEHGGGSIEQQNARDNTFEQAVNEVARAIKELGSFSELTVTKLKEESKVQAFRLAVQGKDTDLSTIDNPRETIRRRRDEVAKAMLQTTDIEERKALQLQLYIFDQQEMTETAVDYLAANTQIVWSNPDQVTLMKANLSAYLEMHSDDLKRTTATDESVAIQKWEQNPRQLTDGDPSKPDKKSDWDLLSSAVGSDMLRREYLLQPTSINNGSYFLNEAFRFFSRHDRSYLLDMTLEAAEAARSFRLLARPDSQPAPTSDNPLLTLRGRLGIDDLPPFSPDYVLQHVGNRQKLASAAAEHQLNAVGSAFHRLRTTLATSQRSNARPDISTARAMRLTHAEAIKAATLATTYDHRVDGMPIATLQGATVVSSRDARPIDPSDPLSEARDNVGILVNVRLVDGTRIQRPIQALSVYDPTVELDLAGGEGQPALRTLDLERLGMAADNLQLPQGATVEGIEIQYFHPLDQPTTEEFANSVAYGGRMGNGSYDNTMSLYATAWQGSDGFMKEGTRVTMDARKNQASAIQLGGAIDSADTRVFGSIEELVHNQAWAFLNLDRGEANLPLSHYKYAYKVIIDRMILTDETGARFTPYQIMQGAETQGELSISWLSDRVFNTLRNGIDEFALPVVLENAPRYINNQKPWPGVYNEEELSRIPELRNIDINANFETFLDDLAESNLVSNASVHRASNKLPDTITARRTAIQAARKFRREIDNVVELRLKPEIAEQRRRINDSNVNTVQQLVQKTVSSYFLPSGPPVNGDPIDTERRVARVMNKITEYLNQTGSQLWVYETSKNTKFVRDDGVLTKSTLRAETRNPVAPIIDPVFVVLDGLGDGLGTSWESKLRSHFQGLIDTRQPLIPFSSNVDVMDESRRILSEMGYTSENNWVWTPVDDASLYPNERARDLAWTRTTPIDSQDMVLVEYSDEFPVDASGAFFDPEADLLGGTAFKPSVIATTGSNLFSMPLNQEAGERAADLLDRLNTPSGIDYLATQSLLADGVITDIKDRSYRSTPEYEELLVTWEARLRKARNNLDISTGAPQTSKGQHEVGDLWITQNPGQKTFRLVLIGHEPISDREAMAQIRTNSAFKTAVYSEKLLSTSVASTPLGTIVEIIPDGKFGIRARLKQTMSLVAQKFVLRSAYKLRPTNVRESTVEVPDSTILGSIIPGLYTSYTDPIKKGMIEDLQVDAASSLSFWGANFIPLLAEATGATYTGESGETVKVNTWTEYATLTKEQQNEVRESVQAELVRRRQNSADERIYTGTELAQAVIDNIEGLGNTAPTLIDERMAKTLPAGYNASRAIKGLSNVPPAQLFMAGVDALLRHPQVKIDHLMNIPGIANMSPDGAFSFEAMPAFGLMFKYPALKQWVQTDINARQDEFNTKGANGELLDGRELLPDWSIRTVTTRDGKTRERLSYYAYTHVSPTGEDYAELVQHREKTNVDDHSSEQLTSFGFNAARIDTGYNVANPTLSKMFRVRDGLDSAEGITTTFTRTPAALMNRRSNLRERSPRERNARILARRWARATEPLLDRSDWDSNDIYDKLVTDILQTMGFPPRGYRYIVDQMIRLRLGALAEKDGVGARAGKVGQQDAEGEANEILRLVRNNEWFIEDAAIPVVPVVLLQEILNKTTWRPDGVTDLSSAVDNLMGRLFLNGTEILHPEFIPAIDGVLHQYEYLFDYDLLSVSREVTDALLDKTTGGVVTTMDKKTGEYLQLQSTDADGNPNALFYYGGAWNTGREAGEFPPSLGISRRKAYQDRRRVKTGAVIRQRGSQINKEGRRFGGALTASNRAFRGWHRWIAFLGMANPELMLWGPMEILRNSTIENTVNLLTGDTALQIRGREWFTSRTENVKAMQTRMGRALRSDITPYMTVADMQMRNEVARMLATTPEWRSMVNKESQHKIVEEDALGRLGKVVDKGLDLAGRAQDPLSNMYMGKRAKIYLDAALRWAHRNRPELSASELLLHIRNNRRVLEQDTLGIHQAGIQEVQRRKGFERTVPAAVWDAAINAGIKSPNGIIATAANLSKGITMFQNFFWTTGMITTGAQGLNAILAVLAQGNKTGHVFGNLMGRLTGNKENADQLGIDFIQQVLGQTNLAQAMLRGQVSMMHVFMLGLMVSSLGLTGEDDEERRRRRQQMYQGLAPWSDPADILNDFRNTDSIYFDNIPILGELFKVQNAEGQEQRSPAELHWTLKLFASPLMGMADFLDTGNIEYLISGYRDAVGALPFSNVLSFFDAETTARTLAEAAAAGSTDAFEAGQYADAMNPVMSAIFLLERVTLENAFINSIYNATDKYNRNPWVYAGIDENGQIILDQTGVPVSSEAQQYLVNDEEGTVYEGEMYRGSVEGQNRAVISQRFTLATMMNILFGTAGTINSFDRRDMVPSELLQFKRELGFDDASLLMLSIWDPYQNREVLTRDGADALIQSLGMGSVKVGDPALDGIYIDIPTRQAVAEDLYKRIFIEGVEVLGLTEEESQDRLDAIWYGDPKNPNAVPLYDVIWNKGEFEGEGKGISWQPTTAYRQLNTTWAMGPDGKMWATGMQRGTIYQMFGINPFMGSAAAENPSNLGLDGNLNNTDFLTNKNLGRRGLERVGDWDIPNEDDIIRAIEESTDRMMEGIKDLQRPDYDSFYRRGGYSTGGRGGRGGGGGYSNNPLMPFLNAMKNPYADNIPSMYINNINVRRASVRRERYSSERGRLNNQQ</sequence>
<dbReference type="Proteomes" id="UP000320638">
    <property type="component" value="Genome"/>
</dbReference>
<accession>A0A4Y6EFC9</accession>
<feature type="region of interest" description="Disordered" evidence="1">
    <location>
        <begin position="1"/>
        <end position="23"/>
    </location>
</feature>
<organism evidence="2 3">
    <name type="scientific">Microbacterium phage LilyLou</name>
    <dbReference type="NCBI Taxonomy" id="2590876"/>
    <lineage>
        <taxon>Viruses</taxon>
        <taxon>Duplodnaviria</taxon>
        <taxon>Heunggongvirae</taxon>
        <taxon>Uroviricota</taxon>
        <taxon>Caudoviricetes</taxon>
        <taxon>Eekayvirinae</taxon>
        <taxon>Tinytimothyvirus</taxon>
        <taxon>Tinytimothyvirus alex44</taxon>
    </lineage>
</organism>
<evidence type="ECO:0000313" key="3">
    <source>
        <dbReference type="Proteomes" id="UP000320638"/>
    </source>
</evidence>
<evidence type="ECO:0000313" key="2">
    <source>
        <dbReference type="EMBL" id="QDF16061.1"/>
    </source>
</evidence>
<evidence type="ECO:0000256" key="1">
    <source>
        <dbReference type="SAM" id="MobiDB-lite"/>
    </source>
</evidence>
<dbReference type="EMBL" id="MK894438">
    <property type="protein sequence ID" value="QDF16061.1"/>
    <property type="molecule type" value="Genomic_DNA"/>
</dbReference>
<reference evidence="2 3" key="1">
    <citation type="submission" date="2019-05" db="EMBL/GenBank/DDBJ databases">
        <authorList>
            <person name="Berry L.J."/>
            <person name="Reagor J.P."/>
            <person name="Chani A.S."/>
            <person name="Suter H.M."/>
            <person name="Vanzant E.P."/>
            <person name="Fields E.J."/>
            <person name="Sabotchick N.R."/>
            <person name="Mahoney L.M."/>
            <person name="Gaffney B.L."/>
            <person name="Staples A.K."/>
            <person name="King R.A."/>
            <person name="Rinehart C.A."/>
            <person name="Rowland N.S."/>
            <person name="Garlena R.A."/>
            <person name="Russell D.A."/>
            <person name="Pope W.H."/>
            <person name="Jacobs-Sera D."/>
            <person name="Hendrix R.W."/>
            <person name="Hatfull G.F."/>
        </authorList>
    </citation>
    <scope>NUCLEOTIDE SEQUENCE [LARGE SCALE GENOMIC DNA]</scope>
</reference>
<protein>
    <submittedName>
        <fullName evidence="2">Uncharacterized protein</fullName>
    </submittedName>
</protein>
<name>A0A4Y6EFC9_9CAUD</name>
<proteinExistence type="predicted"/>